<sequence length="424" mass="44288">MTAMDRVWPVSATTSGGFVAGFSIRESLGHDSSHIESTGYWYAAFVTPQWAGTIAVMSAVIALAVLHSRRSRISTVVTIVLGSVIVALPSFAPIAANQAVTTNAIGAGVLVGVCGHIAAGRRIPAAGLAVGLLCSMQFYYAISALRAPREGRWMESLGPMYVESTVPLLVLVVLTLLLAVAARRTPLHDFEGSDAVAVLVLAFACLVVYTYSGNTTSTVGMWIFAVSIVVFLAYGTARSLDGRDGRYLLSGLAIAASGVSALGWSDASWWVFALAVVLFVASVWLGLRRASSTVALGMLAAVTATGLIPAGDDAVNIVGTVAYCALYPVALGLIVGSMQPSRTVASTITPLVPFAVTLFSVSAPVPPRVFGWSDGTPDDYVRPIVWLYSPLPVGVVVAVLVVVGCLVAVRHREHHDRVSDSSGP</sequence>
<feature type="transmembrane region" description="Helical" evidence="1">
    <location>
        <begin position="348"/>
        <end position="365"/>
    </location>
</feature>
<feature type="transmembrane region" description="Helical" evidence="1">
    <location>
        <begin position="247"/>
        <end position="264"/>
    </location>
</feature>
<dbReference type="EMBL" id="JAPWIJ010000002">
    <property type="protein sequence ID" value="MCZ4517928.1"/>
    <property type="molecule type" value="Genomic_DNA"/>
</dbReference>
<evidence type="ECO:0000256" key="1">
    <source>
        <dbReference type="SAM" id="Phobius"/>
    </source>
</evidence>
<organism evidence="2 3">
    <name type="scientific">Rhodococcus ruber</name>
    <dbReference type="NCBI Taxonomy" id="1830"/>
    <lineage>
        <taxon>Bacteria</taxon>
        <taxon>Bacillati</taxon>
        <taxon>Actinomycetota</taxon>
        <taxon>Actinomycetes</taxon>
        <taxon>Mycobacteriales</taxon>
        <taxon>Nocardiaceae</taxon>
        <taxon>Rhodococcus</taxon>
    </lineage>
</organism>
<evidence type="ECO:0000313" key="3">
    <source>
        <dbReference type="Proteomes" id="UP001081071"/>
    </source>
</evidence>
<reference evidence="2" key="1">
    <citation type="submission" date="2022-12" db="EMBL/GenBank/DDBJ databases">
        <authorList>
            <person name="Krivoruchko A.V."/>
            <person name="Elkin A."/>
        </authorList>
    </citation>
    <scope>NUCLEOTIDE SEQUENCE</scope>
    <source>
        <strain evidence="2">IEGM 1391</strain>
    </source>
</reference>
<evidence type="ECO:0008006" key="4">
    <source>
        <dbReference type="Google" id="ProtNLM"/>
    </source>
</evidence>
<keyword evidence="1" id="KW-0812">Transmembrane</keyword>
<feature type="transmembrane region" description="Helical" evidence="1">
    <location>
        <begin position="270"/>
        <end position="287"/>
    </location>
</feature>
<feature type="transmembrane region" description="Helical" evidence="1">
    <location>
        <begin position="194"/>
        <end position="212"/>
    </location>
</feature>
<comment type="caution">
    <text evidence="2">The sequence shown here is derived from an EMBL/GenBank/DDBJ whole genome shotgun (WGS) entry which is preliminary data.</text>
</comment>
<gene>
    <name evidence="2" type="ORF">O4220_05310</name>
</gene>
<keyword evidence="3" id="KW-1185">Reference proteome</keyword>
<feature type="transmembrane region" description="Helical" evidence="1">
    <location>
        <begin position="73"/>
        <end position="94"/>
    </location>
</feature>
<feature type="transmembrane region" description="Helical" evidence="1">
    <location>
        <begin position="294"/>
        <end position="311"/>
    </location>
</feature>
<feature type="transmembrane region" description="Helical" evidence="1">
    <location>
        <begin position="100"/>
        <end position="119"/>
    </location>
</feature>
<feature type="transmembrane region" description="Helical" evidence="1">
    <location>
        <begin position="218"/>
        <end position="235"/>
    </location>
</feature>
<keyword evidence="1" id="KW-0472">Membrane</keyword>
<feature type="transmembrane region" description="Helical" evidence="1">
    <location>
        <begin position="317"/>
        <end position="336"/>
    </location>
</feature>
<dbReference type="RefSeq" id="WP_269602598.1">
    <property type="nucleotide sequence ID" value="NZ_JAPWIJ010000002.1"/>
</dbReference>
<protein>
    <recommendedName>
        <fullName evidence="4">Integral membrane protein</fullName>
    </recommendedName>
</protein>
<feature type="transmembrane region" description="Helical" evidence="1">
    <location>
        <begin position="40"/>
        <end position="66"/>
    </location>
</feature>
<keyword evidence="1" id="KW-1133">Transmembrane helix</keyword>
<feature type="transmembrane region" description="Helical" evidence="1">
    <location>
        <begin position="385"/>
        <end position="409"/>
    </location>
</feature>
<evidence type="ECO:0000313" key="2">
    <source>
        <dbReference type="EMBL" id="MCZ4517928.1"/>
    </source>
</evidence>
<feature type="transmembrane region" description="Helical" evidence="1">
    <location>
        <begin position="165"/>
        <end position="182"/>
    </location>
</feature>
<dbReference type="Proteomes" id="UP001081071">
    <property type="component" value="Unassembled WGS sequence"/>
</dbReference>
<proteinExistence type="predicted"/>
<feature type="transmembrane region" description="Helical" evidence="1">
    <location>
        <begin position="126"/>
        <end position="145"/>
    </location>
</feature>
<accession>A0ABT4MAE7</accession>
<name>A0ABT4MAE7_9NOCA</name>